<dbReference type="Proteomes" id="UP001154252">
    <property type="component" value="Unassembled WGS sequence"/>
</dbReference>
<accession>A0A9W4K8S6</accession>
<evidence type="ECO:0000256" key="1">
    <source>
        <dbReference type="ARBA" id="ARBA00004141"/>
    </source>
</evidence>
<feature type="compositionally biased region" description="Polar residues" evidence="6">
    <location>
        <begin position="51"/>
        <end position="61"/>
    </location>
</feature>
<name>A0A9W4K8S6_9EURO</name>
<feature type="compositionally biased region" description="Polar residues" evidence="6">
    <location>
        <begin position="68"/>
        <end position="82"/>
    </location>
</feature>
<dbReference type="EMBL" id="CAJVRC010000846">
    <property type="protein sequence ID" value="CAG8893643.1"/>
    <property type="molecule type" value="Genomic_DNA"/>
</dbReference>
<dbReference type="CDD" id="cd13132">
    <property type="entry name" value="MATE_eukaryotic"/>
    <property type="match status" value="1"/>
</dbReference>
<evidence type="ECO:0000256" key="4">
    <source>
        <dbReference type="ARBA" id="ARBA00022989"/>
    </source>
</evidence>
<dbReference type="GO" id="GO:0016020">
    <property type="term" value="C:membrane"/>
    <property type="evidence" value="ECO:0007669"/>
    <property type="project" value="UniProtKB-SubCell"/>
</dbReference>
<comment type="caution">
    <text evidence="8">The sequence shown here is derived from an EMBL/GenBank/DDBJ whole genome shotgun (WGS) entry which is preliminary data.</text>
</comment>
<evidence type="ECO:0000256" key="2">
    <source>
        <dbReference type="ARBA" id="ARBA00010199"/>
    </source>
</evidence>
<dbReference type="GO" id="GO:1990961">
    <property type="term" value="P:xenobiotic detoxification by transmembrane export across the plasma membrane"/>
    <property type="evidence" value="ECO:0007669"/>
    <property type="project" value="InterPro"/>
</dbReference>
<comment type="similarity">
    <text evidence="2">Belongs to the multi antimicrobial extrusion (MATE) (TC 2.A.66.1) family.</text>
</comment>
<comment type="subcellular location">
    <subcellularLocation>
        <location evidence="1">Membrane</location>
        <topology evidence="1">Multi-pass membrane protein</topology>
    </subcellularLocation>
</comment>
<dbReference type="Pfam" id="PF01554">
    <property type="entry name" value="MatE"/>
    <property type="match status" value="2"/>
</dbReference>
<organism evidence="8 9">
    <name type="scientific">Penicillium egyptiacum</name>
    <dbReference type="NCBI Taxonomy" id="1303716"/>
    <lineage>
        <taxon>Eukaryota</taxon>
        <taxon>Fungi</taxon>
        <taxon>Dikarya</taxon>
        <taxon>Ascomycota</taxon>
        <taxon>Pezizomycotina</taxon>
        <taxon>Eurotiomycetes</taxon>
        <taxon>Eurotiomycetidae</taxon>
        <taxon>Eurotiales</taxon>
        <taxon>Aspergillaceae</taxon>
        <taxon>Penicillium</taxon>
    </lineage>
</organism>
<evidence type="ECO:0008006" key="10">
    <source>
        <dbReference type="Google" id="ProtNLM"/>
    </source>
</evidence>
<gene>
    <name evidence="8" type="ORF">PEGY_LOCUS3683</name>
</gene>
<evidence type="ECO:0000256" key="7">
    <source>
        <dbReference type="SAM" id="Phobius"/>
    </source>
</evidence>
<feature type="transmembrane region" description="Helical" evidence="7">
    <location>
        <begin position="192"/>
        <end position="213"/>
    </location>
</feature>
<dbReference type="AlphaFoldDB" id="A0A9W4K8S6"/>
<feature type="transmembrane region" description="Helical" evidence="7">
    <location>
        <begin position="485"/>
        <end position="508"/>
    </location>
</feature>
<keyword evidence="9" id="KW-1185">Reference proteome</keyword>
<dbReference type="OrthoDB" id="2126698at2759"/>
<feature type="transmembrane region" description="Helical" evidence="7">
    <location>
        <begin position="233"/>
        <end position="251"/>
    </location>
</feature>
<feature type="transmembrane region" description="Helical" evidence="7">
    <location>
        <begin position="411"/>
        <end position="431"/>
    </location>
</feature>
<dbReference type="InterPro" id="IPR002528">
    <property type="entry name" value="MATE_fam"/>
</dbReference>
<feature type="transmembrane region" description="Helical" evidence="7">
    <location>
        <begin position="151"/>
        <end position="171"/>
    </location>
</feature>
<reference evidence="8" key="1">
    <citation type="submission" date="2021-07" db="EMBL/GenBank/DDBJ databases">
        <authorList>
            <person name="Branca A.L. A."/>
        </authorList>
    </citation>
    <scope>NUCLEOTIDE SEQUENCE</scope>
</reference>
<evidence type="ECO:0000256" key="3">
    <source>
        <dbReference type="ARBA" id="ARBA00022692"/>
    </source>
</evidence>
<feature type="transmembrane region" description="Helical" evidence="7">
    <location>
        <begin position="335"/>
        <end position="353"/>
    </location>
</feature>
<protein>
    <recommendedName>
        <fullName evidence="10">MATE efflux family protein</fullName>
    </recommendedName>
</protein>
<dbReference type="PANTHER" id="PTHR11206">
    <property type="entry name" value="MULTIDRUG RESISTANCE PROTEIN"/>
    <property type="match status" value="1"/>
</dbReference>
<sequence length="558" mass="60525">MGRGFLLLPTPLLSRQTNSHHTVPLLLEAVTSPGCSIRPTSDILKPKPDLPQSTYCHNSITMPDPSSKRGSNHQPNEYTSLLSRPIDDGPPRNNSEEDESPFSRALILAEFWVLLKDSTPVILAYTLQNSLQTVSVLIIGRSSPENLAASAFSQMFAMVTAWMIALGGTTAMDTLASSSFTGSSNKHDLGILLQRGFLILGLLYIPVAVLWAFSEPVFLFLGQDPRLSHDSAMFLTCLIPGGLGYIYFEVMKKYLQAQGIMRAGTYVLLVILPLNAGLNFLFCYTFEMGLLGAPLATGLCYWLAFALLVLYARFISGSECWGGWSRETFQNIHTFARLALLGVVHVGTEWWAFEIVALAAGRLGTVSLAAQSVIMTADQVLNTIPFGIGVATSGRVGRLLGKRDHTGAARAAHISAVLSVVFGGFVLAILVGTRDHFAKIFNDDSSVVSLTAEVLPYVALFQIADGLNGSCGGSLRGMGRQHVGALVNLVSYYCGALPLGIWLAFHGWGLKGLWVGQCIALYLVGAFEWVIVARSRWDTEVQKAFQRMGVHETMEDGI</sequence>
<evidence type="ECO:0000313" key="9">
    <source>
        <dbReference type="Proteomes" id="UP001154252"/>
    </source>
</evidence>
<feature type="transmembrane region" description="Helical" evidence="7">
    <location>
        <begin position="514"/>
        <end position="533"/>
    </location>
</feature>
<dbReference type="NCBIfam" id="TIGR00797">
    <property type="entry name" value="matE"/>
    <property type="match status" value="1"/>
</dbReference>
<keyword evidence="5 7" id="KW-0472">Membrane</keyword>
<evidence type="ECO:0000256" key="5">
    <source>
        <dbReference type="ARBA" id="ARBA00023136"/>
    </source>
</evidence>
<dbReference type="GO" id="GO:0042910">
    <property type="term" value="F:xenobiotic transmembrane transporter activity"/>
    <property type="evidence" value="ECO:0007669"/>
    <property type="project" value="InterPro"/>
</dbReference>
<dbReference type="InterPro" id="IPR045069">
    <property type="entry name" value="MATE_euk"/>
</dbReference>
<feature type="region of interest" description="Disordered" evidence="6">
    <location>
        <begin position="39"/>
        <end position="99"/>
    </location>
</feature>
<dbReference type="GO" id="GO:0015297">
    <property type="term" value="F:antiporter activity"/>
    <property type="evidence" value="ECO:0007669"/>
    <property type="project" value="InterPro"/>
</dbReference>
<evidence type="ECO:0000256" key="6">
    <source>
        <dbReference type="SAM" id="MobiDB-lite"/>
    </source>
</evidence>
<keyword evidence="4 7" id="KW-1133">Transmembrane helix</keyword>
<feature type="transmembrane region" description="Helical" evidence="7">
    <location>
        <begin position="288"/>
        <end position="314"/>
    </location>
</feature>
<feature type="transmembrane region" description="Helical" evidence="7">
    <location>
        <begin position="263"/>
        <end position="282"/>
    </location>
</feature>
<proteinExistence type="inferred from homology"/>
<evidence type="ECO:0000313" key="8">
    <source>
        <dbReference type="EMBL" id="CAG8893643.1"/>
    </source>
</evidence>
<keyword evidence="3 7" id="KW-0812">Transmembrane</keyword>